<dbReference type="EMBL" id="CP071503">
    <property type="protein sequence ID" value="QSX35257.1"/>
    <property type="molecule type" value="Genomic_DNA"/>
</dbReference>
<accession>A0ABX7QW58</accession>
<evidence type="ECO:0000313" key="2">
    <source>
        <dbReference type="Proteomes" id="UP000662770"/>
    </source>
</evidence>
<sequence>MQIQSAFYAGVQGLQSAQNGLTQATVDVARPTENEQSETATLQATEAAQSTDKTGALVSAMASQQQGEAAVNVIDRANETVGSIIDIEV</sequence>
<proteinExistence type="predicted"/>
<protein>
    <submittedName>
        <fullName evidence="1">Chemotaxis protein</fullName>
    </submittedName>
</protein>
<organism evidence="1 2">
    <name type="scientific">Shewanella avicenniae</name>
    <dbReference type="NCBI Taxonomy" id="2814294"/>
    <lineage>
        <taxon>Bacteria</taxon>
        <taxon>Pseudomonadati</taxon>
        <taxon>Pseudomonadota</taxon>
        <taxon>Gammaproteobacteria</taxon>
        <taxon>Alteromonadales</taxon>
        <taxon>Shewanellaceae</taxon>
        <taxon>Shewanella</taxon>
    </lineage>
</organism>
<gene>
    <name evidence="1" type="ORF">JYB87_08730</name>
</gene>
<reference evidence="1 2" key="1">
    <citation type="submission" date="2021-03" db="EMBL/GenBank/DDBJ databases">
        <title>Novel species identification of genus Shewanella.</title>
        <authorList>
            <person name="Liu G."/>
            <person name="Zhang Q."/>
        </authorList>
    </citation>
    <scope>NUCLEOTIDE SEQUENCE [LARGE SCALE GENOMIC DNA]</scope>
    <source>
        <strain evidence="1 2">FJAT-51800</strain>
    </source>
</reference>
<dbReference type="RefSeq" id="WP_207356451.1">
    <property type="nucleotide sequence ID" value="NZ_CP071503.1"/>
</dbReference>
<name>A0ABX7QW58_9GAMM</name>
<keyword evidence="2" id="KW-1185">Reference proteome</keyword>
<dbReference type="Proteomes" id="UP000662770">
    <property type="component" value="Chromosome"/>
</dbReference>
<evidence type="ECO:0000313" key="1">
    <source>
        <dbReference type="EMBL" id="QSX35257.1"/>
    </source>
</evidence>